<evidence type="ECO:0000313" key="3">
    <source>
        <dbReference type="Proteomes" id="UP001501358"/>
    </source>
</evidence>
<comment type="caution">
    <text evidence="2">The sequence shown here is derived from an EMBL/GenBank/DDBJ whole genome shotgun (WGS) entry which is preliminary data.</text>
</comment>
<proteinExistence type="predicted"/>
<evidence type="ECO:0000256" key="1">
    <source>
        <dbReference type="SAM" id="MobiDB-lite"/>
    </source>
</evidence>
<evidence type="ECO:0000313" key="2">
    <source>
        <dbReference type="EMBL" id="GAA2479445.1"/>
    </source>
</evidence>
<feature type="compositionally biased region" description="Basic and acidic residues" evidence="1">
    <location>
        <begin position="10"/>
        <end position="27"/>
    </location>
</feature>
<gene>
    <name evidence="2" type="ORF">GCM10010406_14560</name>
</gene>
<keyword evidence="3" id="KW-1185">Reference proteome</keyword>
<name>A0ABN3L810_9ACTN</name>
<dbReference type="EMBL" id="BAAATA010000006">
    <property type="protein sequence ID" value="GAA2479445.1"/>
    <property type="molecule type" value="Genomic_DNA"/>
</dbReference>
<protein>
    <submittedName>
        <fullName evidence="2">Uncharacterized protein</fullName>
    </submittedName>
</protein>
<sequence>MRGTGPAAPDPHDRWGGRPRAGADARGRLPAAARRQDGRPVPGIGPPPGTALRLSGGRRPEAVTGNMTFALRRVKLMFAA</sequence>
<accession>A0ABN3L810</accession>
<dbReference type="Proteomes" id="UP001501358">
    <property type="component" value="Unassembled WGS sequence"/>
</dbReference>
<organism evidence="2 3">
    <name type="scientific">Streptomyces thermolineatus</name>
    <dbReference type="NCBI Taxonomy" id="44033"/>
    <lineage>
        <taxon>Bacteria</taxon>
        <taxon>Bacillati</taxon>
        <taxon>Actinomycetota</taxon>
        <taxon>Actinomycetes</taxon>
        <taxon>Kitasatosporales</taxon>
        <taxon>Streptomycetaceae</taxon>
        <taxon>Streptomyces</taxon>
    </lineage>
</organism>
<feature type="region of interest" description="Disordered" evidence="1">
    <location>
        <begin position="1"/>
        <end position="60"/>
    </location>
</feature>
<reference evidence="2 3" key="1">
    <citation type="journal article" date="2019" name="Int. J. Syst. Evol. Microbiol.">
        <title>The Global Catalogue of Microorganisms (GCM) 10K type strain sequencing project: providing services to taxonomists for standard genome sequencing and annotation.</title>
        <authorList>
            <consortium name="The Broad Institute Genomics Platform"/>
            <consortium name="The Broad Institute Genome Sequencing Center for Infectious Disease"/>
            <person name="Wu L."/>
            <person name="Ma J."/>
        </authorList>
    </citation>
    <scope>NUCLEOTIDE SEQUENCE [LARGE SCALE GENOMIC DNA]</scope>
    <source>
        <strain evidence="2 3">JCM 6307</strain>
    </source>
</reference>